<keyword evidence="1" id="KW-0812">Transmembrane</keyword>
<feature type="domain" description="VWFA" evidence="2">
    <location>
        <begin position="401"/>
        <end position="587"/>
    </location>
</feature>
<evidence type="ECO:0000313" key="4">
    <source>
        <dbReference type="WBParaSite" id="BXY_0217100.1"/>
    </source>
</evidence>
<organism evidence="3 4">
    <name type="scientific">Bursaphelenchus xylophilus</name>
    <name type="common">Pinewood nematode worm</name>
    <name type="synonym">Aphelenchoides xylophilus</name>
    <dbReference type="NCBI Taxonomy" id="6326"/>
    <lineage>
        <taxon>Eukaryota</taxon>
        <taxon>Metazoa</taxon>
        <taxon>Ecdysozoa</taxon>
        <taxon>Nematoda</taxon>
        <taxon>Chromadorea</taxon>
        <taxon>Rhabditida</taxon>
        <taxon>Tylenchina</taxon>
        <taxon>Tylenchomorpha</taxon>
        <taxon>Aphelenchoidea</taxon>
        <taxon>Aphelenchoididae</taxon>
        <taxon>Bursaphelenchus</taxon>
    </lineage>
</organism>
<dbReference type="InterPro" id="IPR002035">
    <property type="entry name" value="VWF_A"/>
</dbReference>
<dbReference type="InterPro" id="IPR052229">
    <property type="entry name" value="Collagen-VI/PIF"/>
</dbReference>
<dbReference type="AlphaFoldDB" id="A0A1I7RN85"/>
<evidence type="ECO:0000259" key="2">
    <source>
        <dbReference type="PROSITE" id="PS50234"/>
    </source>
</evidence>
<dbReference type="CDD" id="cd22249">
    <property type="entry name" value="UDM1_RNF168_RNF169-like"/>
    <property type="match status" value="1"/>
</dbReference>
<name>A0A1I7RN85_BURXY</name>
<feature type="domain" description="VWFA" evidence="2">
    <location>
        <begin position="59"/>
        <end position="244"/>
    </location>
</feature>
<reference evidence="4" key="1">
    <citation type="submission" date="2016-11" db="UniProtKB">
        <authorList>
            <consortium name="WormBaseParasite"/>
        </authorList>
    </citation>
    <scope>IDENTIFICATION</scope>
</reference>
<keyword evidence="1" id="KW-0472">Membrane</keyword>
<proteinExistence type="predicted"/>
<dbReference type="InterPro" id="IPR036465">
    <property type="entry name" value="vWFA_dom_sf"/>
</dbReference>
<dbReference type="Proteomes" id="UP000095284">
    <property type="component" value="Unplaced"/>
</dbReference>
<protein>
    <submittedName>
        <fullName evidence="4">VWFA domain-containing protein</fullName>
    </submittedName>
</protein>
<dbReference type="PANTHER" id="PTHR22588:SF14">
    <property type="entry name" value="VWFA DOMAIN-CONTAINING PROTEIN"/>
    <property type="match status" value="1"/>
</dbReference>
<dbReference type="PANTHER" id="PTHR22588">
    <property type="entry name" value="VWFA DOMAIN-CONTAINING PROTEIN"/>
    <property type="match status" value="1"/>
</dbReference>
<evidence type="ECO:0000256" key="1">
    <source>
        <dbReference type="SAM" id="Phobius"/>
    </source>
</evidence>
<keyword evidence="1" id="KW-1133">Transmembrane helix</keyword>
<dbReference type="SMART" id="SM00327">
    <property type="entry name" value="VWA"/>
    <property type="match status" value="2"/>
</dbReference>
<dbReference type="WBParaSite" id="BXY_0217100.1">
    <property type="protein sequence ID" value="BXY_0217100.1"/>
    <property type="gene ID" value="BXY_0217100"/>
</dbReference>
<dbReference type="PROSITE" id="PS50234">
    <property type="entry name" value="VWFA"/>
    <property type="match status" value="2"/>
</dbReference>
<dbReference type="eggNOG" id="ENOG502SM0K">
    <property type="taxonomic scope" value="Eukaryota"/>
</dbReference>
<dbReference type="SUPFAM" id="SSF53300">
    <property type="entry name" value="vWA-like"/>
    <property type="match status" value="2"/>
</dbReference>
<evidence type="ECO:0000313" key="3">
    <source>
        <dbReference type="Proteomes" id="UP000095284"/>
    </source>
</evidence>
<dbReference type="Pfam" id="PF00092">
    <property type="entry name" value="VWA"/>
    <property type="match status" value="2"/>
</dbReference>
<sequence length="612" mass="69708">MFVHYEKRPKRKNSQCPPGQFRILLRPPAGIPNNHPFGGRSSRKNEAQAVAKCTWPDADVLFVIDSTINIDSSANHRRLLELIKLELSHMKLGRDGVQISVAQFTPTAKYEFGLSAEGFEALERRINSIQYVPCQAQGEQCTRNAASLNTLLKGGLSADAANRIQSPDVMVVISTSLYQPREVNPNELLIKPSSPTHVFLITIGSAAPSTRYLNSLQFAATTTHLAALDFDSLSQLEFPLCESVNSFIGTSDSSHKSGFFKPTLCIVIIVLTAVIALVLTLCLCYAVYHYKSDVRRLEAQLRSERESSRKREEDLINRIRQRSATEKEREKTMMELINESNKIRDHYRDETARREQSMPLPVTLVEPEDVINLDDRTLSTFARSHSFPAPEHPIRVLPPVDVLLLVDSSSSIDLNSFNQVKQVLRSFVADIDIAPSRSRVAVIMFAAEPKVYFGFERYYSVRSVRTALRRMPYLGGPTFLAKALSFAAGVLYQEQNMKRVRHRHRLMPTPRHDRPQVMVVVSDGISDDAFDQEVTHLHERLMVRIAALVTKSFNRERMVPVTRYAGSVFTLDQKEALSIWLWRTQRMWNENFRSYVEREKSFNQEKTPRRNK</sequence>
<accession>A0A1I7RN85</accession>
<feature type="transmembrane region" description="Helical" evidence="1">
    <location>
        <begin position="264"/>
        <end position="288"/>
    </location>
</feature>
<dbReference type="Gene3D" id="3.40.50.410">
    <property type="entry name" value="von Willebrand factor, type A domain"/>
    <property type="match status" value="2"/>
</dbReference>
<dbReference type="PRINTS" id="PR00453">
    <property type="entry name" value="VWFADOMAIN"/>
</dbReference>